<feature type="compositionally biased region" description="Low complexity" evidence="2">
    <location>
        <begin position="71"/>
        <end position="92"/>
    </location>
</feature>
<evidence type="ECO:0000256" key="2">
    <source>
        <dbReference type="SAM" id="MobiDB-lite"/>
    </source>
</evidence>
<keyword evidence="1" id="KW-0945">Host-virus interaction</keyword>
<dbReference type="Proteomes" id="UP000612055">
    <property type="component" value="Unassembled WGS sequence"/>
</dbReference>
<evidence type="ECO:0000313" key="4">
    <source>
        <dbReference type="EMBL" id="KAG2482219.1"/>
    </source>
</evidence>
<evidence type="ECO:0000256" key="1">
    <source>
        <dbReference type="ARBA" id="ARBA00022581"/>
    </source>
</evidence>
<evidence type="ECO:0000259" key="3">
    <source>
        <dbReference type="Pfam" id="PF05548"/>
    </source>
</evidence>
<sequence length="1007" mass="106671">MGVNVPRGPSRRVRAGSSLALAGLTVAALLAACLLVWPHGAPKSQVSSPEAPEPQVPASQAPTAPAPSAIPEPQVAAPPAAEPQVPASQAPTAPAPSAIPEPQVTAPPAAEPQVTASQASTAAAASLTPEPQVAAPPAPDPQVPASQAPTAPAPSAIPEPQVAAPPAAEPQVPASQAPTAPAPSAIPEPQVTAPPAAEPQVTASQAPTAPAPSAIPEPQVAAPSAPEPQAPRSPPPSPPGRNVTSTVPFLLQGSLVMTTEWGGSSLYYIQSSTLGTLYRLLTGVPKDSLGTPYNLGTILSMVYKAFWDPKGFAYQMSACSHNSVQYDLAKFKIVRVNFPCDADFIVSCTADTIANEAQAEARNQGVSITGDTRRLHVVAPAMGDGRCQLNTVQWAGLANVAGVNTWYLADGQGIFSAGTVMQEVIHSHEYWDSSTSVLSPDNFPVDKYKRYSLPYTYAGPEAAFLKILPSWDASYTKNVYLALRGAGKGDWNIRSEFIDRISVHEGDVPSDNTFTTDVDRHYTLITTIAQNSFYDMRWHHLAIRTGALANSMMEVQVCRYSGSPDNCAVADGGTICNPVPGYTAYPDVDHALDDIVRMPTFNETLVACNLDVNCKGFNSLGWLKTVVSVTNPLAGNCLYAKYLEDISLVTPMGTAYTKCLENIACRGFNNFGWLKRRTVPSIPQPGFCLYSKISMPCQNINGYALQTGVDHYGDDIGQKTTLSEVISACNLDPTCKGCKPYTGYTAIANRNHEGDTLASLSNSDTAFSACNLDVRCLGFSSGGLIKSVATPLVSQEGSCFYTKTLPSLFNDLGYFKNRLYPTEPSALCLCPPISGYSSQANADHIGDDIGRKGSTEEAATACSLDSNCRGFNSLGYFKWAMTPVVSSDTCLYTKQTCQNIAGYTVQANLDHWADDIGKAASGAEAAIACNADDTCRGCIFVPGYTAKAATDHWLDDIGKAANMWDAASACNADVNCKGFNSDGWYKYIVVPNMASSFCLYTKITFRR</sequence>
<feature type="region of interest" description="Disordered" evidence="2">
    <location>
        <begin position="41"/>
        <end position="245"/>
    </location>
</feature>
<organism evidence="4 5">
    <name type="scientific">Edaphochlamys debaryana</name>
    <dbReference type="NCBI Taxonomy" id="47281"/>
    <lineage>
        <taxon>Eukaryota</taxon>
        <taxon>Viridiplantae</taxon>
        <taxon>Chlorophyta</taxon>
        <taxon>core chlorophytes</taxon>
        <taxon>Chlorophyceae</taxon>
        <taxon>CS clade</taxon>
        <taxon>Chlamydomonadales</taxon>
        <taxon>Chlamydomonadales incertae sedis</taxon>
        <taxon>Edaphochlamys</taxon>
    </lineage>
</organism>
<reference evidence="4" key="1">
    <citation type="journal article" date="2020" name="bioRxiv">
        <title>Comparative genomics of Chlamydomonas.</title>
        <authorList>
            <person name="Craig R.J."/>
            <person name="Hasan A.R."/>
            <person name="Ness R.W."/>
            <person name="Keightley P.D."/>
        </authorList>
    </citation>
    <scope>NUCLEOTIDE SEQUENCE</scope>
    <source>
        <strain evidence="4">CCAP 11/70</strain>
    </source>
</reference>
<dbReference type="PANTHER" id="PTHR13037:SF24">
    <property type="entry name" value="POLYCOMB PROTEIN PCL-RELATED"/>
    <property type="match status" value="1"/>
</dbReference>
<evidence type="ECO:0000313" key="5">
    <source>
        <dbReference type="Proteomes" id="UP000612055"/>
    </source>
</evidence>
<feature type="compositionally biased region" description="Low complexity" evidence="2">
    <location>
        <begin position="199"/>
        <end position="208"/>
    </location>
</feature>
<dbReference type="PROSITE" id="PS51257">
    <property type="entry name" value="PROKAR_LIPOPROTEIN"/>
    <property type="match status" value="1"/>
</dbReference>
<keyword evidence="5" id="KW-1185">Reference proteome</keyword>
<dbReference type="PANTHER" id="PTHR13037">
    <property type="entry name" value="FORMIN"/>
    <property type="match status" value="1"/>
</dbReference>
<dbReference type="InterPro" id="IPR008752">
    <property type="entry name" value="Peptidase_M11"/>
</dbReference>
<protein>
    <recommendedName>
        <fullName evidence="3">Peptidase M11 gametolysin domain-containing protein</fullName>
    </recommendedName>
</protein>
<dbReference type="Pfam" id="PF05548">
    <property type="entry name" value="Peptidase_M11"/>
    <property type="match status" value="2"/>
</dbReference>
<feature type="compositionally biased region" description="Low complexity" evidence="2">
    <location>
        <begin position="158"/>
        <end position="179"/>
    </location>
</feature>
<proteinExistence type="predicted"/>
<feature type="compositionally biased region" description="Low complexity" evidence="2">
    <location>
        <begin position="115"/>
        <end position="133"/>
    </location>
</feature>
<feature type="compositionally biased region" description="Pro residues" evidence="2">
    <location>
        <begin position="225"/>
        <end position="239"/>
    </location>
</feature>
<comment type="caution">
    <text evidence="4">The sequence shown here is derived from an EMBL/GenBank/DDBJ whole genome shotgun (WGS) entry which is preliminary data.</text>
</comment>
<feature type="domain" description="Peptidase M11 gametolysin" evidence="3">
    <location>
        <begin position="310"/>
        <end position="434"/>
    </location>
</feature>
<gene>
    <name evidence="4" type="ORF">HYH03_018833</name>
</gene>
<dbReference type="OrthoDB" id="3649437at2759"/>
<name>A0A835XF49_9CHLO</name>
<dbReference type="EMBL" id="JAEHOE010000242">
    <property type="protein sequence ID" value="KAG2482219.1"/>
    <property type="molecule type" value="Genomic_DNA"/>
</dbReference>
<feature type="domain" description="Peptidase M11 gametolysin" evidence="3">
    <location>
        <begin position="438"/>
        <end position="528"/>
    </location>
</feature>
<accession>A0A835XF49</accession>
<dbReference type="AlphaFoldDB" id="A0A835XF49"/>